<reference evidence="1" key="1">
    <citation type="journal article" date="2015" name="Nature">
        <title>Complex archaea that bridge the gap between prokaryotes and eukaryotes.</title>
        <authorList>
            <person name="Spang A."/>
            <person name="Saw J.H."/>
            <person name="Jorgensen S.L."/>
            <person name="Zaremba-Niedzwiedzka K."/>
            <person name="Martijn J."/>
            <person name="Lind A.E."/>
            <person name="van Eijk R."/>
            <person name="Schleper C."/>
            <person name="Guy L."/>
            <person name="Ettema T.J."/>
        </authorList>
    </citation>
    <scope>NUCLEOTIDE SEQUENCE</scope>
</reference>
<protein>
    <submittedName>
        <fullName evidence="1">Uncharacterized protein</fullName>
    </submittedName>
</protein>
<dbReference type="EMBL" id="LAZR01017711">
    <property type="protein sequence ID" value="KKL99294.1"/>
    <property type="molecule type" value="Genomic_DNA"/>
</dbReference>
<evidence type="ECO:0000313" key="1">
    <source>
        <dbReference type="EMBL" id="KKL99294.1"/>
    </source>
</evidence>
<accession>A0A0F9GKC1</accession>
<sequence length="92" mass="10687">MVTSEPNCLECLPPLLPENEDTAKVYQMAQNQLIMGPSGPVDVNIDAIELAMDHYMIQDRRRCRIMVMSTVRHMINRFYEQQKFKAASKKKK</sequence>
<proteinExistence type="predicted"/>
<name>A0A0F9GKC1_9ZZZZ</name>
<gene>
    <name evidence="1" type="ORF">LCGC14_1815870</name>
</gene>
<comment type="caution">
    <text evidence="1">The sequence shown here is derived from an EMBL/GenBank/DDBJ whole genome shotgun (WGS) entry which is preliminary data.</text>
</comment>
<organism evidence="1">
    <name type="scientific">marine sediment metagenome</name>
    <dbReference type="NCBI Taxonomy" id="412755"/>
    <lineage>
        <taxon>unclassified sequences</taxon>
        <taxon>metagenomes</taxon>
        <taxon>ecological metagenomes</taxon>
    </lineage>
</organism>
<dbReference type="AlphaFoldDB" id="A0A0F9GKC1"/>